<sequence length="149" mass="17474">MSMNEAPPPPPPPPTGLPMKRFKFVWRFLLLSNLALGAFLFARAKRRDSMEIHRKRTAHRLHKSKAPVEVPPEPITNSLDLNYEDFLVPVTVPVEVRAPIAEEQQREVFKWMLEEKRKVKPMDAMEKKQIDEEKYILKQFLRAKSIPKF</sequence>
<protein>
    <submittedName>
        <fullName evidence="1">Uncharacterized protein</fullName>
    </submittedName>
</protein>
<name>A0ACB0K191_TRIPR</name>
<reference evidence="1" key="1">
    <citation type="submission" date="2023-10" db="EMBL/GenBank/DDBJ databases">
        <authorList>
            <person name="Rodriguez Cubillos JULIANA M."/>
            <person name="De Vega J."/>
        </authorList>
    </citation>
    <scope>NUCLEOTIDE SEQUENCE</scope>
</reference>
<dbReference type="EMBL" id="CASHSV030000109">
    <property type="protein sequence ID" value="CAJ2649874.1"/>
    <property type="molecule type" value="Genomic_DNA"/>
</dbReference>
<evidence type="ECO:0000313" key="2">
    <source>
        <dbReference type="Proteomes" id="UP001177021"/>
    </source>
</evidence>
<keyword evidence="2" id="KW-1185">Reference proteome</keyword>
<dbReference type="Proteomes" id="UP001177021">
    <property type="component" value="Unassembled WGS sequence"/>
</dbReference>
<evidence type="ECO:0000313" key="1">
    <source>
        <dbReference type="EMBL" id="CAJ2649874.1"/>
    </source>
</evidence>
<gene>
    <name evidence="1" type="ORF">MILVUS5_LOCUS17872</name>
</gene>
<accession>A0ACB0K191</accession>
<comment type="caution">
    <text evidence="1">The sequence shown here is derived from an EMBL/GenBank/DDBJ whole genome shotgun (WGS) entry which is preliminary data.</text>
</comment>
<proteinExistence type="predicted"/>
<organism evidence="1 2">
    <name type="scientific">Trifolium pratense</name>
    <name type="common">Red clover</name>
    <dbReference type="NCBI Taxonomy" id="57577"/>
    <lineage>
        <taxon>Eukaryota</taxon>
        <taxon>Viridiplantae</taxon>
        <taxon>Streptophyta</taxon>
        <taxon>Embryophyta</taxon>
        <taxon>Tracheophyta</taxon>
        <taxon>Spermatophyta</taxon>
        <taxon>Magnoliopsida</taxon>
        <taxon>eudicotyledons</taxon>
        <taxon>Gunneridae</taxon>
        <taxon>Pentapetalae</taxon>
        <taxon>rosids</taxon>
        <taxon>fabids</taxon>
        <taxon>Fabales</taxon>
        <taxon>Fabaceae</taxon>
        <taxon>Papilionoideae</taxon>
        <taxon>50 kb inversion clade</taxon>
        <taxon>NPAAA clade</taxon>
        <taxon>Hologalegina</taxon>
        <taxon>IRL clade</taxon>
        <taxon>Trifolieae</taxon>
        <taxon>Trifolium</taxon>
    </lineage>
</organism>